<organism evidence="7 8">
    <name type="scientific">Vreelandella titanicae BH1</name>
    <dbReference type="NCBI Taxonomy" id="1204738"/>
    <lineage>
        <taxon>Bacteria</taxon>
        <taxon>Pseudomonadati</taxon>
        <taxon>Pseudomonadota</taxon>
        <taxon>Gammaproteobacteria</taxon>
        <taxon>Oceanospirillales</taxon>
        <taxon>Halomonadaceae</taxon>
        <taxon>Vreelandella</taxon>
    </lineage>
</organism>
<dbReference type="PATRIC" id="fig|1204738.3.peg.3807"/>
<keyword evidence="2" id="KW-0732">Signal</keyword>
<evidence type="ECO:0000256" key="2">
    <source>
        <dbReference type="ARBA" id="ARBA00022729"/>
    </source>
</evidence>
<name>L9U7B0_9GAMM</name>
<dbReference type="PANTHER" id="PTHR35603">
    <property type="match status" value="1"/>
</dbReference>
<dbReference type="Pfam" id="PF05433">
    <property type="entry name" value="Rick_17kDa_Anti"/>
    <property type="match status" value="1"/>
</dbReference>
<evidence type="ECO:0000259" key="6">
    <source>
        <dbReference type="Pfam" id="PF05433"/>
    </source>
</evidence>
<evidence type="ECO:0000256" key="1">
    <source>
        <dbReference type="ARBA" id="ARBA00004459"/>
    </source>
</evidence>
<evidence type="ECO:0000256" key="5">
    <source>
        <dbReference type="ARBA" id="ARBA00023288"/>
    </source>
</evidence>
<evidence type="ECO:0000313" key="7">
    <source>
        <dbReference type="EMBL" id="ELY20682.1"/>
    </source>
</evidence>
<dbReference type="Proteomes" id="UP000011651">
    <property type="component" value="Unassembled WGS sequence"/>
</dbReference>
<feature type="domain" description="Glycine zipper 2TM" evidence="6">
    <location>
        <begin position="87"/>
        <end position="126"/>
    </location>
</feature>
<comment type="caution">
    <text evidence="7">The sequence shown here is derived from an EMBL/GenBank/DDBJ whole genome shotgun (WGS) entry which is preliminary data.</text>
</comment>
<dbReference type="EMBL" id="AOPO01000013">
    <property type="protein sequence ID" value="ELY20682.1"/>
    <property type="molecule type" value="Genomic_DNA"/>
</dbReference>
<proteinExistence type="predicted"/>
<comment type="subcellular location">
    <subcellularLocation>
        <location evidence="1">Cell outer membrane</location>
        <topology evidence="1">Lipid-anchor</topology>
    </subcellularLocation>
</comment>
<keyword evidence="5" id="KW-0449">Lipoprotein</keyword>
<dbReference type="InterPro" id="IPR051407">
    <property type="entry name" value="Bact_OM_lipoprot/Surf_antigen"/>
</dbReference>
<protein>
    <recommendedName>
        <fullName evidence="6">Glycine zipper 2TM domain-containing protein</fullName>
    </recommendedName>
</protein>
<keyword evidence="3" id="KW-0472">Membrane</keyword>
<dbReference type="GO" id="GO:0009279">
    <property type="term" value="C:cell outer membrane"/>
    <property type="evidence" value="ECO:0007669"/>
    <property type="project" value="UniProtKB-SubCell"/>
</dbReference>
<dbReference type="AlphaFoldDB" id="L9U7B0"/>
<evidence type="ECO:0000256" key="4">
    <source>
        <dbReference type="ARBA" id="ARBA00023139"/>
    </source>
</evidence>
<keyword evidence="4" id="KW-0564">Palmitate</keyword>
<accession>L9U7B0</accession>
<dbReference type="InterPro" id="IPR008816">
    <property type="entry name" value="Gly_zipper_2TM_dom"/>
</dbReference>
<gene>
    <name evidence="7" type="ORF">HALTITAN_2519</name>
</gene>
<sequence length="178" mass="18160">MSAIWITGQWMTAIKIDTLEVLMKRLLLPVVALSILTLAGCANTSGYSGDVYRGSQAKTGQSVTYGTIVAVRPVQIQAESRAGGLLGSGGGAVIGGLLGSQVGGGSGRQLATVAGALGGAVAGTAAEDATNRVNALEMEIRRDDGTDVVVVQRADRQFQAGQRVRLIGNGANMSVAPY</sequence>
<evidence type="ECO:0000256" key="3">
    <source>
        <dbReference type="ARBA" id="ARBA00023136"/>
    </source>
</evidence>
<reference evidence="7 8" key="1">
    <citation type="journal article" date="2013" name="Genome Announc.">
        <title>Draft Genome of the Marine Gammaproteobacterium Halomonas titanicae.</title>
        <authorList>
            <person name="Sanchez-Porro C."/>
            <person name="de la Haba R.R."/>
            <person name="Cruz-Hernandez N."/>
            <person name="Gonzalez J.M."/>
            <person name="Reyes-Guirao C."/>
            <person name="Navarro-Sampedro L."/>
            <person name="Carballo M."/>
            <person name="Ventosa A."/>
        </authorList>
    </citation>
    <scope>NUCLEOTIDE SEQUENCE [LARGE SCALE GENOMIC DNA]</scope>
    <source>
        <strain evidence="7 8">BH1</strain>
    </source>
</reference>
<dbReference type="PANTHER" id="PTHR35603:SF1">
    <property type="entry name" value="OUTER MEMBRANE LIPOPROTEIN SLYB"/>
    <property type="match status" value="1"/>
</dbReference>
<evidence type="ECO:0000313" key="8">
    <source>
        <dbReference type="Proteomes" id="UP000011651"/>
    </source>
</evidence>